<dbReference type="Pfam" id="PF01850">
    <property type="entry name" value="PIN"/>
    <property type="match status" value="1"/>
</dbReference>
<reference evidence="9 10" key="1">
    <citation type="submission" date="2016-04" db="EMBL/GenBank/DDBJ databases">
        <title>Draft Genome Assembly of the Bloom-forming Cyanobacterium Nodularia spumigena Strain CENA596 in Shrimp Production Ponds.</title>
        <authorList>
            <person name="Popin R.V."/>
            <person name="Rigonato J."/>
            <person name="Abreu V.A."/>
            <person name="Andreote A.P."/>
            <person name="Silveira S.B."/>
            <person name="Odebrecht C."/>
            <person name="Fiore M.F."/>
        </authorList>
    </citation>
    <scope>NUCLEOTIDE SEQUENCE [LARGE SCALE GENOMIC DNA]</scope>
    <source>
        <strain evidence="9 10">CENA596</strain>
    </source>
</reference>
<protein>
    <submittedName>
        <fullName evidence="9">Twitching motility protein PilT</fullName>
    </submittedName>
</protein>
<dbReference type="CDD" id="cd18744">
    <property type="entry name" value="PIN_VapC4-5_FitB-like"/>
    <property type="match status" value="1"/>
</dbReference>
<dbReference type="EMBL" id="LWAJ01000041">
    <property type="protein sequence ID" value="KZL51139.1"/>
    <property type="molecule type" value="Genomic_DNA"/>
</dbReference>
<dbReference type="AlphaFoldDB" id="A0A166KHP5"/>
<evidence type="ECO:0000256" key="3">
    <source>
        <dbReference type="ARBA" id="ARBA00022722"/>
    </source>
</evidence>
<sequence>MSYLLDSNIVSYILKKNATVDKRFREVRRLRQDVFISCITYYEVKRGLLAINASRQLAEFQKFCQIYQVLLIDDLEIIERACEIHLDLQRRGFTIQEQDIFIAATAITRGLILVSNDSDLLRVQGINLENWAKAES</sequence>
<dbReference type="InterPro" id="IPR002716">
    <property type="entry name" value="PIN_dom"/>
</dbReference>
<evidence type="ECO:0000256" key="7">
    <source>
        <dbReference type="ARBA" id="ARBA00038093"/>
    </source>
</evidence>
<dbReference type="Proteomes" id="UP000076555">
    <property type="component" value="Unassembled WGS sequence"/>
</dbReference>
<dbReference type="OrthoDB" id="531354at2"/>
<dbReference type="Gene3D" id="3.40.50.1010">
    <property type="entry name" value="5'-nuclease"/>
    <property type="match status" value="1"/>
</dbReference>
<keyword evidence="5" id="KW-0378">Hydrolase</keyword>
<comment type="similarity">
    <text evidence="7">Belongs to the PINc/VapC protein family.</text>
</comment>
<evidence type="ECO:0000256" key="6">
    <source>
        <dbReference type="ARBA" id="ARBA00022842"/>
    </source>
</evidence>
<evidence type="ECO:0000256" key="1">
    <source>
        <dbReference type="ARBA" id="ARBA00001946"/>
    </source>
</evidence>
<evidence type="ECO:0000259" key="8">
    <source>
        <dbReference type="Pfam" id="PF01850"/>
    </source>
</evidence>
<comment type="cofactor">
    <cofactor evidence="1">
        <name>Mg(2+)</name>
        <dbReference type="ChEBI" id="CHEBI:18420"/>
    </cofactor>
</comment>
<dbReference type="GO" id="GO:0016787">
    <property type="term" value="F:hydrolase activity"/>
    <property type="evidence" value="ECO:0007669"/>
    <property type="project" value="UniProtKB-KW"/>
</dbReference>
<gene>
    <name evidence="9" type="ORF">A2T98_03705</name>
</gene>
<accession>A0A166KHP5</accession>
<name>A0A166KHP5_NODSP</name>
<evidence type="ECO:0000313" key="10">
    <source>
        <dbReference type="Proteomes" id="UP000076555"/>
    </source>
</evidence>
<dbReference type="PANTHER" id="PTHR33653:SF1">
    <property type="entry name" value="RIBONUCLEASE VAPC2"/>
    <property type="match status" value="1"/>
</dbReference>
<dbReference type="InterPro" id="IPR029060">
    <property type="entry name" value="PIN-like_dom_sf"/>
</dbReference>
<comment type="caution">
    <text evidence="9">The sequence shown here is derived from an EMBL/GenBank/DDBJ whole genome shotgun (WGS) entry which is preliminary data.</text>
</comment>
<dbReference type="InterPro" id="IPR050556">
    <property type="entry name" value="Type_II_TA_system_RNase"/>
</dbReference>
<organism evidence="9 10">
    <name type="scientific">Nodularia spumigena CENA596</name>
    <dbReference type="NCBI Taxonomy" id="1819295"/>
    <lineage>
        <taxon>Bacteria</taxon>
        <taxon>Bacillati</taxon>
        <taxon>Cyanobacteriota</taxon>
        <taxon>Cyanophyceae</taxon>
        <taxon>Nostocales</taxon>
        <taxon>Nodulariaceae</taxon>
        <taxon>Nodularia</taxon>
    </lineage>
</organism>
<keyword evidence="3" id="KW-0540">Nuclease</keyword>
<keyword evidence="2" id="KW-1277">Toxin-antitoxin system</keyword>
<dbReference type="RefSeq" id="WP_063871607.1">
    <property type="nucleotide sequence ID" value="NZ_CAWMRI010000041.1"/>
</dbReference>
<proteinExistence type="inferred from homology"/>
<keyword evidence="6" id="KW-0460">Magnesium</keyword>
<evidence type="ECO:0000256" key="2">
    <source>
        <dbReference type="ARBA" id="ARBA00022649"/>
    </source>
</evidence>
<dbReference type="PANTHER" id="PTHR33653">
    <property type="entry name" value="RIBONUCLEASE VAPC2"/>
    <property type="match status" value="1"/>
</dbReference>
<feature type="domain" description="PIN" evidence="8">
    <location>
        <begin position="3"/>
        <end position="124"/>
    </location>
</feature>
<dbReference type="SUPFAM" id="SSF88723">
    <property type="entry name" value="PIN domain-like"/>
    <property type="match status" value="1"/>
</dbReference>
<keyword evidence="4" id="KW-0479">Metal-binding</keyword>
<evidence type="ECO:0000256" key="4">
    <source>
        <dbReference type="ARBA" id="ARBA00022723"/>
    </source>
</evidence>
<evidence type="ECO:0000256" key="5">
    <source>
        <dbReference type="ARBA" id="ARBA00022801"/>
    </source>
</evidence>
<evidence type="ECO:0000313" key="9">
    <source>
        <dbReference type="EMBL" id="KZL51139.1"/>
    </source>
</evidence>
<dbReference type="GO" id="GO:0004518">
    <property type="term" value="F:nuclease activity"/>
    <property type="evidence" value="ECO:0007669"/>
    <property type="project" value="UniProtKB-KW"/>
</dbReference>
<dbReference type="GO" id="GO:0046872">
    <property type="term" value="F:metal ion binding"/>
    <property type="evidence" value="ECO:0007669"/>
    <property type="project" value="UniProtKB-KW"/>
</dbReference>